<protein>
    <submittedName>
        <fullName evidence="6">Transcription factor Cys6</fullName>
    </submittedName>
</protein>
<evidence type="ECO:0000313" key="7">
    <source>
        <dbReference type="Proteomes" id="UP000002498"/>
    </source>
</evidence>
<comment type="subcellular location">
    <subcellularLocation>
        <location evidence="1">Nucleus</location>
    </subcellularLocation>
</comment>
<evidence type="ECO:0000256" key="3">
    <source>
        <dbReference type="ARBA" id="ARBA00023242"/>
    </source>
</evidence>
<dbReference type="GO" id="GO:0006351">
    <property type="term" value="P:DNA-templated transcription"/>
    <property type="evidence" value="ECO:0007669"/>
    <property type="project" value="InterPro"/>
</dbReference>
<dbReference type="GO" id="GO:0003677">
    <property type="term" value="F:DNA binding"/>
    <property type="evidence" value="ECO:0007669"/>
    <property type="project" value="InterPro"/>
</dbReference>
<dbReference type="Pfam" id="PF04082">
    <property type="entry name" value="Fungal_trans"/>
    <property type="match status" value="1"/>
</dbReference>
<keyword evidence="2" id="KW-0479">Metal-binding</keyword>
<accession>E9FBJ6</accession>
<dbReference type="PROSITE" id="PS50048">
    <property type="entry name" value="ZN2_CY6_FUNGAL_2"/>
    <property type="match status" value="1"/>
</dbReference>
<evidence type="ECO:0000256" key="4">
    <source>
        <dbReference type="SAM" id="MobiDB-lite"/>
    </source>
</evidence>
<dbReference type="SMART" id="SM00906">
    <property type="entry name" value="Fungal_trans"/>
    <property type="match status" value="1"/>
</dbReference>
<feature type="domain" description="Zn(2)-C6 fungal-type" evidence="5">
    <location>
        <begin position="109"/>
        <end position="138"/>
    </location>
</feature>
<organism evidence="6 7">
    <name type="scientific">Metarhizium robertsii (strain ARSEF 23 / ATCC MYA-3075)</name>
    <name type="common">Metarhizium anisopliae (strain ARSEF 23)</name>
    <dbReference type="NCBI Taxonomy" id="655844"/>
    <lineage>
        <taxon>Eukaryota</taxon>
        <taxon>Fungi</taxon>
        <taxon>Dikarya</taxon>
        <taxon>Ascomycota</taxon>
        <taxon>Pezizomycotina</taxon>
        <taxon>Sordariomycetes</taxon>
        <taxon>Hypocreomycetidae</taxon>
        <taxon>Hypocreales</taxon>
        <taxon>Clavicipitaceae</taxon>
        <taxon>Metarhizium</taxon>
    </lineage>
</organism>
<dbReference type="Gene3D" id="4.10.240.10">
    <property type="entry name" value="Zn(2)-C6 fungal-type DNA-binding domain"/>
    <property type="match status" value="1"/>
</dbReference>
<dbReference type="HOGENOM" id="CLU_004083_5_3_1"/>
<dbReference type="CDD" id="cd12148">
    <property type="entry name" value="fungal_TF_MHR"/>
    <property type="match status" value="1"/>
</dbReference>
<dbReference type="PANTHER" id="PTHR31001:SF45">
    <property type="entry name" value="ZN(II)2CYS6 TRANSCRIPTION FACTOR (EUROFUNG)"/>
    <property type="match status" value="1"/>
</dbReference>
<dbReference type="AlphaFoldDB" id="E9FBJ6"/>
<dbReference type="SMART" id="SM00066">
    <property type="entry name" value="GAL4"/>
    <property type="match status" value="1"/>
</dbReference>
<reference evidence="6 7" key="1">
    <citation type="journal article" date="2011" name="PLoS Genet.">
        <title>Genome sequencing and comparative transcriptomics of the model entomopathogenic fungi Metarhizium anisopliae and M. acridum.</title>
        <authorList>
            <person name="Gao Q."/>
            <person name="Jin K."/>
            <person name="Ying S.H."/>
            <person name="Zhang Y."/>
            <person name="Xiao G."/>
            <person name="Shang Y."/>
            <person name="Duan Z."/>
            <person name="Hu X."/>
            <person name="Xie X.Q."/>
            <person name="Zhou G."/>
            <person name="Peng G."/>
            <person name="Luo Z."/>
            <person name="Huang W."/>
            <person name="Wang B."/>
            <person name="Fang W."/>
            <person name="Wang S."/>
            <person name="Zhong Y."/>
            <person name="Ma L.J."/>
            <person name="St Leger R.J."/>
            <person name="Zhao G.P."/>
            <person name="Pei Y."/>
            <person name="Feng M.G."/>
            <person name="Xia Y."/>
            <person name="Wang C."/>
        </authorList>
    </citation>
    <scope>NUCLEOTIDE SEQUENCE [LARGE SCALE GENOMIC DNA]</scope>
    <source>
        <strain evidence="7">ARSEF 23 / ATCC MYA-3075</strain>
    </source>
</reference>
<dbReference type="InterPro" id="IPR050613">
    <property type="entry name" value="Sec_Metabolite_Reg"/>
</dbReference>
<keyword evidence="3" id="KW-0539">Nucleus</keyword>
<name>E9FBJ6_METRA</name>
<evidence type="ECO:0000256" key="2">
    <source>
        <dbReference type="ARBA" id="ARBA00022723"/>
    </source>
</evidence>
<dbReference type="PANTHER" id="PTHR31001">
    <property type="entry name" value="UNCHARACTERIZED TRANSCRIPTIONAL REGULATORY PROTEIN"/>
    <property type="match status" value="1"/>
</dbReference>
<feature type="compositionally biased region" description="Low complexity" evidence="4">
    <location>
        <begin position="202"/>
        <end position="214"/>
    </location>
</feature>
<dbReference type="OrthoDB" id="2269373at2759"/>
<proteinExistence type="predicted"/>
<reference evidence="6 7" key="2">
    <citation type="journal article" date="2014" name="Proc. Natl. Acad. Sci. U.S.A.">
        <title>Trajectory and genomic determinants of fungal-pathogen speciation and host adaptation.</title>
        <authorList>
            <person name="Hu X."/>
            <person name="Xiao G."/>
            <person name="Zheng P."/>
            <person name="Shang Y."/>
            <person name="Su Y."/>
            <person name="Zhang X."/>
            <person name="Liu X."/>
            <person name="Zhan S."/>
            <person name="St Leger R.J."/>
            <person name="Wang C."/>
        </authorList>
    </citation>
    <scope>GENOME REANNOTATION</scope>
    <source>
        <strain evidence="7">ARSEF 23 / ATCC MYA-3075</strain>
    </source>
</reference>
<evidence type="ECO:0000313" key="6">
    <source>
        <dbReference type="EMBL" id="EFY94934.2"/>
    </source>
</evidence>
<dbReference type="InterPro" id="IPR007219">
    <property type="entry name" value="XnlR_reg_dom"/>
</dbReference>
<dbReference type="Pfam" id="PF00172">
    <property type="entry name" value="Zn_clus"/>
    <property type="match status" value="1"/>
</dbReference>
<dbReference type="KEGG" id="maj:MAA_09645"/>
<dbReference type="EMBL" id="ADNJ02000009">
    <property type="protein sequence ID" value="EFY94934.2"/>
    <property type="molecule type" value="Genomic_DNA"/>
</dbReference>
<dbReference type="InterPro" id="IPR001138">
    <property type="entry name" value="Zn2Cys6_DnaBD"/>
</dbReference>
<dbReference type="InterPro" id="IPR036864">
    <property type="entry name" value="Zn2-C6_fun-type_DNA-bd_sf"/>
</dbReference>
<dbReference type="Proteomes" id="UP000002498">
    <property type="component" value="Unassembled WGS sequence"/>
</dbReference>
<comment type="caution">
    <text evidence="6">The sequence shown here is derived from an EMBL/GenBank/DDBJ whole genome shotgun (WGS) entry which is preliminary data.</text>
</comment>
<dbReference type="SUPFAM" id="SSF57701">
    <property type="entry name" value="Zn2/Cys6 DNA-binding domain"/>
    <property type="match status" value="1"/>
</dbReference>
<dbReference type="GeneID" id="19263931"/>
<dbReference type="GO" id="GO:0008270">
    <property type="term" value="F:zinc ion binding"/>
    <property type="evidence" value="ECO:0007669"/>
    <property type="project" value="InterPro"/>
</dbReference>
<dbReference type="RefSeq" id="XP_007825834.2">
    <property type="nucleotide sequence ID" value="XM_007827643.2"/>
</dbReference>
<keyword evidence="7" id="KW-1185">Reference proteome</keyword>
<feature type="region of interest" description="Disordered" evidence="4">
    <location>
        <begin position="176"/>
        <end position="220"/>
    </location>
</feature>
<evidence type="ECO:0000259" key="5">
    <source>
        <dbReference type="PROSITE" id="PS50048"/>
    </source>
</evidence>
<dbReference type="GO" id="GO:0005634">
    <property type="term" value="C:nucleus"/>
    <property type="evidence" value="ECO:0007669"/>
    <property type="project" value="UniProtKB-SubCell"/>
</dbReference>
<sequence>MKRQHGDYQGHCRNGSSHVPKNSKLPCTCFFDARPVPHIVLVVVVHQHQTLRGPPSLRWDIGHQPDRHWPENSMSTSSANLAGGRPALASASYFPQAEKIMLQPRRQPACVRCQQRKVKCDHKDPCATCVKAGVPCVASSQVRRRRKRRLPERDLLDRIRKYEHLLTQHNIKFEPLHPSVSVPKGSPDSHVEGPCESDDEPGTTTASSHAGTSSPRRRVREAKYTPPLFTNWIGSRRMLHTMNQEFRHGTDGDSSDDEVRGVVFKRAWDQEIADDAHLLFGFGWHQTTVDIHTLHPQPFQIFQLWQVYLDNVDPLLKMTHTHSLQKRLIVAAPHLMTITPELEALMFGIYCMAISSLTENGCRAMFAASKVDLLSRFQLGCQQALLNSRFMRSTNQDCLTALCLYLISVRPTTAPQSLSSILGTAIRIAQRMGLHSEATLAKASPLEAEMGRRLWWSLILFDTRIGEMADLHATALLPTWDCRVPLTINDSDIREEMKEAPQVQGKLTDVIFAVCRSELADFVRYTKFHLGFFGPGLRASATTGQEGPEGSEIDAFDTMMEEKYLRYCDPENAIHFMTIWTTRGNIAKYRLVEHHFRYSGSSLHHAETQRDAALSYALRMLECNTKLMTSPLTKGFIWMVHCYFPFIAYIQIIQHLKWRPMSAQATDAWKIMNDNYHALLEVLSVTDSFFRLLTNMILQAWEARESAYEQSGYPLETPPLVSSIRQGREILIPEECCNGIRQSGSAPEIGSCDVPAYYDIDMDHLDWSAMDWDLGYKEAKAPEHEEQQLTNAL</sequence>
<gene>
    <name evidence="6" type="ORF">MAA_09645</name>
</gene>
<dbReference type="GO" id="GO:0000981">
    <property type="term" value="F:DNA-binding transcription factor activity, RNA polymerase II-specific"/>
    <property type="evidence" value="ECO:0007669"/>
    <property type="project" value="InterPro"/>
</dbReference>
<dbReference type="CDD" id="cd00067">
    <property type="entry name" value="GAL4"/>
    <property type="match status" value="1"/>
</dbReference>
<evidence type="ECO:0000256" key="1">
    <source>
        <dbReference type="ARBA" id="ARBA00004123"/>
    </source>
</evidence>